<dbReference type="InterPro" id="IPR011990">
    <property type="entry name" value="TPR-like_helical_dom_sf"/>
</dbReference>
<dbReference type="SMART" id="SM00255">
    <property type="entry name" value="TIR"/>
    <property type="match status" value="1"/>
</dbReference>
<dbReference type="Gene3D" id="1.25.40.10">
    <property type="entry name" value="Tetratricopeptide repeat domain"/>
    <property type="match status" value="3"/>
</dbReference>
<dbReference type="SUPFAM" id="SSF81901">
    <property type="entry name" value="HCP-like"/>
    <property type="match status" value="3"/>
</dbReference>
<protein>
    <submittedName>
        <fullName evidence="2">TIR domain-containing protein</fullName>
    </submittedName>
</protein>
<dbReference type="GO" id="GO:0007165">
    <property type="term" value="P:signal transduction"/>
    <property type="evidence" value="ECO:0007669"/>
    <property type="project" value="InterPro"/>
</dbReference>
<dbReference type="SUPFAM" id="SSF52200">
    <property type="entry name" value="Toll/Interleukin receptor TIR domain"/>
    <property type="match status" value="1"/>
</dbReference>
<name>A0AAW6FW54_9FIRM</name>
<sequence>MEQTEAKEIYQMGVEALNDCDYRMAVAYFQNAAKMNYKPAIAALEKLILEGKYKNVQSKQTLSSNTESKELFEKGVDYYNGRNNTKIDYVKAFECFLSSSIDGYASAMNWLGYCYEYGKGTKKNLDSAFGWYEKAANANVANAIYHLGRLYYDGKGVQQDYNKAFGLFKKACDLRESLAYEYLADCYCYGQGTKINYEKALQFYLKVEPRGVIEYQIGCIYARGLSTGSDYPKAAEHFQKGVDFGHAPSMNSLGVLYYNGEGVQKDYNKAFELFKKASDLGYTTAHGWLADCYFYGQGTKINYEKALQFYLKVKPRGVIEYKIGYIYARCLSTGSDYPKAAEHFQKGVDFGNTKSMIDLGILYYEGKGIQQDYYKAFELFKKASDLENKTAYAWLAECYYYGNGTKKDYQKALQLYLKGNLYGYTQRQIGRIYESGQDVKKNLTEALNWYKKANESGKDCKADIERINNLLNKKPENKSIDKTKVETKANSNKPIKAYEGDKPYIFVSYSHTDSKVVKEVLQMLINQGYRIWFDEGIRAGSSWTENLMNHIKNASHFIFFLSRHSINSKYCLKELRFADRRNKIIIPICIENVNVSDEIDFLLGEVQMLFKNSLEKEEFMEKFNSSNHIEICSR</sequence>
<dbReference type="SMART" id="SM00671">
    <property type="entry name" value="SEL1"/>
    <property type="match status" value="12"/>
</dbReference>
<dbReference type="Gene3D" id="3.40.50.10140">
    <property type="entry name" value="Toll/interleukin-1 receptor homology (TIR) domain"/>
    <property type="match status" value="1"/>
</dbReference>
<dbReference type="InterPro" id="IPR035897">
    <property type="entry name" value="Toll_tir_struct_dom_sf"/>
</dbReference>
<dbReference type="InterPro" id="IPR000157">
    <property type="entry name" value="TIR_dom"/>
</dbReference>
<dbReference type="InterPro" id="IPR019734">
    <property type="entry name" value="TPR_rpt"/>
</dbReference>
<dbReference type="EMBL" id="JAQNCK010000044">
    <property type="protein sequence ID" value="MDC0829238.1"/>
    <property type="molecule type" value="Genomic_DNA"/>
</dbReference>
<organism evidence="2 3">
    <name type="scientific">Faecalitalea cylindroides</name>
    <dbReference type="NCBI Taxonomy" id="39483"/>
    <lineage>
        <taxon>Bacteria</taxon>
        <taxon>Bacillati</taxon>
        <taxon>Bacillota</taxon>
        <taxon>Erysipelotrichia</taxon>
        <taxon>Erysipelotrichales</taxon>
        <taxon>Erysipelotrichaceae</taxon>
        <taxon>Faecalitalea</taxon>
    </lineage>
</organism>
<dbReference type="Proteomes" id="UP001220658">
    <property type="component" value="Unassembled WGS sequence"/>
</dbReference>
<dbReference type="PANTHER" id="PTHR43628:SF1">
    <property type="entry name" value="CHITIN SYNTHASE REGULATORY FACTOR 2-RELATED"/>
    <property type="match status" value="1"/>
</dbReference>
<dbReference type="SMART" id="SM00028">
    <property type="entry name" value="TPR"/>
    <property type="match status" value="4"/>
</dbReference>
<dbReference type="InterPro" id="IPR006597">
    <property type="entry name" value="Sel1-like"/>
</dbReference>
<dbReference type="Pfam" id="PF13676">
    <property type="entry name" value="TIR_2"/>
    <property type="match status" value="1"/>
</dbReference>
<gene>
    <name evidence="2" type="ORF">POG00_11080</name>
</gene>
<evidence type="ECO:0000313" key="2">
    <source>
        <dbReference type="EMBL" id="MDC0829238.1"/>
    </source>
</evidence>
<dbReference type="PROSITE" id="PS50104">
    <property type="entry name" value="TIR"/>
    <property type="match status" value="1"/>
</dbReference>
<evidence type="ECO:0000313" key="3">
    <source>
        <dbReference type="Proteomes" id="UP001220658"/>
    </source>
</evidence>
<proteinExistence type="predicted"/>
<dbReference type="AlphaFoldDB" id="A0AAW6FW54"/>
<dbReference type="InterPro" id="IPR052945">
    <property type="entry name" value="Mitotic_Regulator"/>
</dbReference>
<feature type="domain" description="TIR" evidence="1">
    <location>
        <begin position="501"/>
        <end position="634"/>
    </location>
</feature>
<accession>A0AAW6FW54</accession>
<evidence type="ECO:0000259" key="1">
    <source>
        <dbReference type="PROSITE" id="PS50104"/>
    </source>
</evidence>
<dbReference type="PANTHER" id="PTHR43628">
    <property type="entry name" value="ACTIVATOR OF C KINASE PROTEIN 1-RELATED"/>
    <property type="match status" value="1"/>
</dbReference>
<reference evidence="2" key="1">
    <citation type="submission" date="2023-01" db="EMBL/GenBank/DDBJ databases">
        <title>Human gut microbiome strain richness.</title>
        <authorList>
            <person name="Chen-Liaw A."/>
        </authorList>
    </citation>
    <scope>NUCLEOTIDE SEQUENCE</scope>
    <source>
        <strain evidence="2">D55st1_G4_D55t1_190419</strain>
    </source>
</reference>
<dbReference type="RefSeq" id="WP_195191736.1">
    <property type="nucleotide sequence ID" value="NZ_JADMUL010000041.1"/>
</dbReference>
<comment type="caution">
    <text evidence="2">The sequence shown here is derived from an EMBL/GenBank/DDBJ whole genome shotgun (WGS) entry which is preliminary data.</text>
</comment>
<dbReference type="Pfam" id="PF08238">
    <property type="entry name" value="Sel1"/>
    <property type="match status" value="12"/>
</dbReference>